<evidence type="ECO:0000259" key="2">
    <source>
        <dbReference type="Pfam" id="PF22691"/>
    </source>
</evidence>
<dbReference type="GO" id="GO:0003988">
    <property type="term" value="F:acetyl-CoA C-acyltransferase activity"/>
    <property type="evidence" value="ECO:0007669"/>
    <property type="project" value="UniProtKB-ARBA"/>
</dbReference>
<dbReference type="InterPro" id="IPR020616">
    <property type="entry name" value="Thiolase_N"/>
</dbReference>
<dbReference type="SUPFAM" id="SSF53901">
    <property type="entry name" value="Thiolase-like"/>
    <property type="match status" value="2"/>
</dbReference>
<dbReference type="Gene3D" id="3.40.47.10">
    <property type="match status" value="1"/>
</dbReference>
<dbReference type="RefSeq" id="WP_092230826.1">
    <property type="nucleotide sequence ID" value="NZ_FNLL01000002.1"/>
</dbReference>
<dbReference type="PIRSF" id="PIRSF000429">
    <property type="entry name" value="Ac-CoA_Ac_transf"/>
    <property type="match status" value="1"/>
</dbReference>
<protein>
    <submittedName>
        <fullName evidence="3">Benzoylsuccinyl-CoA thiolase BbsB subunit</fullName>
    </submittedName>
</protein>
<dbReference type="Pfam" id="PF00108">
    <property type="entry name" value="Thiolase_N"/>
    <property type="match status" value="1"/>
</dbReference>
<dbReference type="CDD" id="cd00829">
    <property type="entry name" value="SCP-x_thiolase"/>
    <property type="match status" value="1"/>
</dbReference>
<evidence type="ECO:0000313" key="4">
    <source>
        <dbReference type="Proteomes" id="UP000199608"/>
    </source>
</evidence>
<dbReference type="EMBL" id="FNLL01000002">
    <property type="protein sequence ID" value="SDT88463.1"/>
    <property type="molecule type" value="Genomic_DNA"/>
</dbReference>
<dbReference type="AlphaFoldDB" id="A0A1H2E023"/>
<organism evidence="3 4">
    <name type="scientific">Desulfobacula phenolica</name>
    <dbReference type="NCBI Taxonomy" id="90732"/>
    <lineage>
        <taxon>Bacteria</taxon>
        <taxon>Pseudomonadati</taxon>
        <taxon>Thermodesulfobacteriota</taxon>
        <taxon>Desulfobacteria</taxon>
        <taxon>Desulfobacterales</taxon>
        <taxon>Desulfobacteraceae</taxon>
        <taxon>Desulfobacula</taxon>
    </lineage>
</organism>
<dbReference type="PANTHER" id="PTHR42870:SF1">
    <property type="entry name" value="NON-SPECIFIC LIPID-TRANSFER PROTEIN-LIKE 2"/>
    <property type="match status" value="1"/>
</dbReference>
<evidence type="ECO:0000259" key="1">
    <source>
        <dbReference type="Pfam" id="PF00108"/>
    </source>
</evidence>
<evidence type="ECO:0000313" key="3">
    <source>
        <dbReference type="EMBL" id="SDT88463.1"/>
    </source>
</evidence>
<dbReference type="InterPro" id="IPR055140">
    <property type="entry name" value="Thiolase_C_2"/>
</dbReference>
<feature type="domain" description="Thiolase N-terminal" evidence="1">
    <location>
        <begin position="7"/>
        <end position="220"/>
    </location>
</feature>
<proteinExistence type="predicted"/>
<dbReference type="Proteomes" id="UP000199608">
    <property type="component" value="Unassembled WGS sequence"/>
</dbReference>
<dbReference type="Pfam" id="PF22691">
    <property type="entry name" value="Thiolase_C_1"/>
    <property type="match status" value="1"/>
</dbReference>
<feature type="domain" description="Thiolase C-terminal" evidence="2">
    <location>
        <begin position="245"/>
        <end position="373"/>
    </location>
</feature>
<keyword evidence="4" id="KW-1185">Reference proteome</keyword>
<dbReference type="InterPro" id="IPR016039">
    <property type="entry name" value="Thiolase-like"/>
</dbReference>
<dbReference type="InterPro" id="IPR002155">
    <property type="entry name" value="Thiolase"/>
</dbReference>
<sequence length="389" mass="41670">MKLQRDVYIAGVGETVFGRHKMDYDELGRMAAFQAIKASNIEGPGMIQSAYVGNAHNGIVTGQTIFKDIGICGTAPIINVESACSAGAMAVHLAIKDVAYGLTELSMGVGAENHTLRRKSGTAFMPAMNDIEAVHGGVMTGKYAMRATRYMHETGATIEDLALITQKSRRHATNNPHASFGGEYSIDEIINSRMVAYPLTLHQCCGIVDGAGAVVVCSEEMIKKLGIKKPVKVRGSVVTSGPYHNRPRDITGDDITEMTSEMLYEESGIGPKEVDILELHDAFTIAELLYYECMQLCDKGDGLKFLRDGQSTYGGQCVVSPRGGMLSYGHPIGASGAAQVAAQVKQLRGECKGYQVEPIPKVAMTHVTGGGLSGTEHAACTMHMLTSDW</sequence>
<reference evidence="4" key="1">
    <citation type="submission" date="2016-10" db="EMBL/GenBank/DDBJ databases">
        <authorList>
            <person name="Varghese N."/>
            <person name="Submissions S."/>
        </authorList>
    </citation>
    <scope>NUCLEOTIDE SEQUENCE [LARGE SCALE GENOMIC DNA]</scope>
    <source>
        <strain evidence="4">DSM 3384</strain>
    </source>
</reference>
<accession>A0A1H2E023</accession>
<gene>
    <name evidence="3" type="ORF">SAMN04487931_102373</name>
</gene>
<dbReference type="PANTHER" id="PTHR42870">
    <property type="entry name" value="ACETYL-COA C-ACETYLTRANSFERASE"/>
    <property type="match status" value="1"/>
</dbReference>
<name>A0A1H2E023_9BACT</name>